<dbReference type="Proteomes" id="UP001626550">
    <property type="component" value="Unassembled WGS sequence"/>
</dbReference>
<name>A0ABD2PYS6_9PLAT</name>
<reference evidence="1 2" key="1">
    <citation type="submission" date="2024-11" db="EMBL/GenBank/DDBJ databases">
        <title>Adaptive evolution of stress response genes in parasites aligns with host niche diversity.</title>
        <authorList>
            <person name="Hahn C."/>
            <person name="Resl P."/>
        </authorList>
    </citation>
    <scope>NUCLEOTIDE SEQUENCE [LARGE SCALE GENOMIC DNA]</scope>
    <source>
        <strain evidence="1">EGGRZ-B1_66</strain>
        <tissue evidence="1">Body</tissue>
    </source>
</reference>
<evidence type="ECO:0000313" key="1">
    <source>
        <dbReference type="EMBL" id="KAL3312584.1"/>
    </source>
</evidence>
<organism evidence="1 2">
    <name type="scientific">Cichlidogyrus casuarinus</name>
    <dbReference type="NCBI Taxonomy" id="1844966"/>
    <lineage>
        <taxon>Eukaryota</taxon>
        <taxon>Metazoa</taxon>
        <taxon>Spiralia</taxon>
        <taxon>Lophotrochozoa</taxon>
        <taxon>Platyhelminthes</taxon>
        <taxon>Monogenea</taxon>
        <taxon>Monopisthocotylea</taxon>
        <taxon>Dactylogyridea</taxon>
        <taxon>Ancyrocephalidae</taxon>
        <taxon>Cichlidogyrus</taxon>
    </lineage>
</organism>
<comment type="caution">
    <text evidence="1">The sequence shown here is derived from an EMBL/GenBank/DDBJ whole genome shotgun (WGS) entry which is preliminary data.</text>
</comment>
<dbReference type="SUPFAM" id="SSF81790">
    <property type="entry name" value="Myosin phosphatase inhibitor 17kDa protein, CPI-17"/>
    <property type="match status" value="1"/>
</dbReference>
<dbReference type="AlphaFoldDB" id="A0ABD2PYS6"/>
<keyword evidence="2" id="KW-1185">Reference proteome</keyword>
<proteinExistence type="predicted"/>
<gene>
    <name evidence="1" type="ORF">Ciccas_008820</name>
</gene>
<evidence type="ECO:0000313" key="2">
    <source>
        <dbReference type="Proteomes" id="UP001626550"/>
    </source>
</evidence>
<dbReference type="Gene3D" id="1.10.150.220">
    <property type="entry name" value="CPI-17"/>
    <property type="match status" value="1"/>
</dbReference>
<accession>A0ABD2PYS6</accession>
<protein>
    <submittedName>
        <fullName evidence="1">Uncharacterized protein</fullName>
    </submittedName>
</protein>
<dbReference type="EMBL" id="JBJKFK010001639">
    <property type="protein sequence ID" value="KAL3312584.1"/>
    <property type="molecule type" value="Genomic_DNA"/>
</dbReference>
<dbReference type="InterPro" id="IPR036658">
    <property type="entry name" value="CPI-17_sf"/>
</dbReference>
<sequence length="121" mass="14152">MSSSFDNNEHAHVDFNVGEDNKRTHRRYLTAKYDRKTRRIYKEKIKIDDFILTELKKLYGSENDEYDCVLDSEMVTNSTNDERVKLIAEKLKNCPAPESEKAVSGSSVNFRMLRISSRCYC</sequence>